<evidence type="ECO:0000313" key="2">
    <source>
        <dbReference type="EMBL" id="KAK7056447.1"/>
    </source>
</evidence>
<dbReference type="EMBL" id="JAYKXP010000007">
    <property type="protein sequence ID" value="KAK7056447.1"/>
    <property type="molecule type" value="Genomic_DNA"/>
</dbReference>
<proteinExistence type="predicted"/>
<protein>
    <submittedName>
        <fullName evidence="2">Uncharacterized protein</fullName>
    </submittedName>
</protein>
<sequence length="333" mass="37323">MSRPYKADEAHHLYLTIDDAKIVSASTTVEKMAEMDSDSKLISVKTAGERVKRASETLACPCHEDIAKALLRAVEDFKERITPIFEKAGAQAEEIAQLREDLRRSNKESAKLKKVAASTEAKDRKIAELRAELEETRKISEKALVHAERASTENQRLQGELNRTNQGREEMTRENTRLKGLLEQHNKQNRAQKSKIKGLQDEVARLKQTGHQEASLSLEGQAVISYEDQLRTPSPSPSSPLNTTLVDSRPYIPHHDKENTHHMPRLDYEGMPTPGFSSDWTMGRDSGPSSRTIKRKLSLPKANSSSTLPIPLDRKGRPTVAVQLGPKRSRRAP</sequence>
<dbReference type="Proteomes" id="UP001383192">
    <property type="component" value="Unassembled WGS sequence"/>
</dbReference>
<comment type="caution">
    <text evidence="2">The sequence shown here is derived from an EMBL/GenBank/DDBJ whole genome shotgun (WGS) entry which is preliminary data.</text>
</comment>
<reference evidence="2 3" key="1">
    <citation type="submission" date="2024-01" db="EMBL/GenBank/DDBJ databases">
        <title>A draft genome for a cacao thread blight-causing isolate of Paramarasmius palmivorus.</title>
        <authorList>
            <person name="Baruah I.K."/>
            <person name="Bukari Y."/>
            <person name="Amoako-Attah I."/>
            <person name="Meinhardt L.W."/>
            <person name="Bailey B.A."/>
            <person name="Cohen S.P."/>
        </authorList>
    </citation>
    <scope>NUCLEOTIDE SEQUENCE [LARGE SCALE GENOMIC DNA]</scope>
    <source>
        <strain evidence="2 3">GH-12</strain>
    </source>
</reference>
<feature type="region of interest" description="Disordered" evidence="1">
    <location>
        <begin position="145"/>
        <end position="173"/>
    </location>
</feature>
<evidence type="ECO:0000313" key="3">
    <source>
        <dbReference type="Proteomes" id="UP001383192"/>
    </source>
</evidence>
<accession>A0AAW0DYF3</accession>
<feature type="compositionally biased region" description="Polar residues" evidence="1">
    <location>
        <begin position="152"/>
        <end position="165"/>
    </location>
</feature>
<name>A0AAW0DYF3_9AGAR</name>
<gene>
    <name evidence="2" type="ORF">VNI00_003002</name>
</gene>
<keyword evidence="3" id="KW-1185">Reference proteome</keyword>
<organism evidence="2 3">
    <name type="scientific">Paramarasmius palmivorus</name>
    <dbReference type="NCBI Taxonomy" id="297713"/>
    <lineage>
        <taxon>Eukaryota</taxon>
        <taxon>Fungi</taxon>
        <taxon>Dikarya</taxon>
        <taxon>Basidiomycota</taxon>
        <taxon>Agaricomycotina</taxon>
        <taxon>Agaricomycetes</taxon>
        <taxon>Agaricomycetidae</taxon>
        <taxon>Agaricales</taxon>
        <taxon>Marasmiineae</taxon>
        <taxon>Marasmiaceae</taxon>
        <taxon>Paramarasmius</taxon>
    </lineage>
</organism>
<feature type="region of interest" description="Disordered" evidence="1">
    <location>
        <begin position="228"/>
        <end position="333"/>
    </location>
</feature>
<evidence type="ECO:0000256" key="1">
    <source>
        <dbReference type="SAM" id="MobiDB-lite"/>
    </source>
</evidence>
<feature type="compositionally biased region" description="Basic and acidic residues" evidence="1">
    <location>
        <begin position="253"/>
        <end position="268"/>
    </location>
</feature>
<dbReference type="AlphaFoldDB" id="A0AAW0DYF3"/>